<comment type="caution">
    <text evidence="1">The sequence shown here is derived from an EMBL/GenBank/DDBJ whole genome shotgun (WGS) entry which is preliminary data.</text>
</comment>
<protein>
    <submittedName>
        <fullName evidence="1">Uncharacterized protein</fullName>
    </submittedName>
</protein>
<accession>A0A2T6BDG0</accession>
<dbReference type="OrthoDB" id="7850536at2"/>
<dbReference type="EMBL" id="QBKS01000002">
    <property type="protein sequence ID" value="PTX54093.1"/>
    <property type="molecule type" value="Genomic_DNA"/>
</dbReference>
<reference evidence="1 2" key="1">
    <citation type="submission" date="2018-04" db="EMBL/GenBank/DDBJ databases">
        <title>Genomic Encyclopedia of Archaeal and Bacterial Type Strains, Phase II (KMG-II): from individual species to whole genera.</title>
        <authorList>
            <person name="Goeker M."/>
        </authorList>
    </citation>
    <scope>NUCLEOTIDE SEQUENCE [LARGE SCALE GENOMIC DNA]</scope>
    <source>
        <strain evidence="1 2">DSM 100977</strain>
    </source>
</reference>
<evidence type="ECO:0000313" key="1">
    <source>
        <dbReference type="EMBL" id="PTX54093.1"/>
    </source>
</evidence>
<sequence length="149" mass="15617">MRATTCCLISVAVMGLAGCEFLSDVLFDRGARFEPPVPPPARATRPVAVAIDGDTALVGMDDLQQCRGNAGSSAAAGNGWTGTLSDCDYPYTYEVVLAAGTPPNFVQLNEVFGPQLPPAEGEVPFRPIAVVTVTDLAGQSYRFESAEGF</sequence>
<dbReference type="AlphaFoldDB" id="A0A2T6BDG0"/>
<name>A0A2T6BDG0_9RHOB</name>
<dbReference type="PROSITE" id="PS51257">
    <property type="entry name" value="PROKAR_LIPOPROTEIN"/>
    <property type="match status" value="1"/>
</dbReference>
<gene>
    <name evidence="1" type="ORF">C8N43_2898</name>
</gene>
<keyword evidence="2" id="KW-1185">Reference proteome</keyword>
<dbReference type="Proteomes" id="UP000243978">
    <property type="component" value="Unassembled WGS sequence"/>
</dbReference>
<organism evidence="1 2">
    <name type="scientific">Litoreibacter ponti</name>
    <dbReference type="NCBI Taxonomy" id="1510457"/>
    <lineage>
        <taxon>Bacteria</taxon>
        <taxon>Pseudomonadati</taxon>
        <taxon>Pseudomonadota</taxon>
        <taxon>Alphaproteobacteria</taxon>
        <taxon>Rhodobacterales</taxon>
        <taxon>Roseobacteraceae</taxon>
        <taxon>Litoreibacter</taxon>
    </lineage>
</organism>
<proteinExistence type="predicted"/>
<evidence type="ECO:0000313" key="2">
    <source>
        <dbReference type="Proteomes" id="UP000243978"/>
    </source>
</evidence>
<dbReference type="RefSeq" id="WP_146174230.1">
    <property type="nucleotide sequence ID" value="NZ_QBKS01000002.1"/>
</dbReference>